<comment type="subcellular location">
    <subcellularLocation>
        <location evidence="2">Membrane</location>
    </subcellularLocation>
</comment>
<name>A0A2V1DPE8_9PLEO</name>
<keyword evidence="8" id="KW-0560">Oxidoreductase</keyword>
<keyword evidence="9" id="KW-0408">Iron</keyword>
<evidence type="ECO:0000256" key="11">
    <source>
        <dbReference type="ARBA" id="ARBA00023136"/>
    </source>
</evidence>
<keyword evidence="14" id="KW-1185">Reference proteome</keyword>
<dbReference type="InterPro" id="IPR036396">
    <property type="entry name" value="Cyt_P450_sf"/>
</dbReference>
<comment type="cofactor">
    <cofactor evidence="1">
        <name>heme</name>
        <dbReference type="ChEBI" id="CHEBI:30413"/>
    </cofactor>
</comment>
<evidence type="ECO:0000256" key="7">
    <source>
        <dbReference type="ARBA" id="ARBA00022989"/>
    </source>
</evidence>
<sequence length="456" mass="51881">MVVTHIFVFAFSAFVAAYISSLLTGLRLKSQRKLSDIPQLYLERHFDALCFLLNGTKIIQDGYDKNCCLFVSSWDHIKDIDVAPGSQLSLQAAAKQLQPKYSMCNFNCFDKRGVEGTPLVPLLDQIIAERTLVNGAKHFPLYPMIVECIAYPNALAFFGEDLARNKEFMKAAKQFIERTLLIAEIMRLLPNWTASTVGKLVSRQFSSHETIHRTLIPVPEQRMTERDQQKQGHTVPTHNPWTAERIVHELVALWFGSAHILSTTICFAIHNLCLHQEYMEPLRRELESGQWGEFEKSDRDLLLLDSFLKESAHTCSVESMSSQRKLEAGQWIGTPLRAMLRAQMSKTNEIPLEFQGFRHVEPTVPDQAVGKVNGKGQPGQHSPPTDVNTWPLWGTGRMVCPGRFYAASAMKTFAALFITKYDMELLEQAQARWISWRTFIYLYPGTTLALRARRAE</sequence>
<accession>A0A2V1DPE8</accession>
<feature type="transmembrane region" description="Helical" evidence="12">
    <location>
        <begin position="6"/>
        <end position="26"/>
    </location>
</feature>
<evidence type="ECO:0000256" key="2">
    <source>
        <dbReference type="ARBA" id="ARBA00004370"/>
    </source>
</evidence>
<evidence type="ECO:0000256" key="8">
    <source>
        <dbReference type="ARBA" id="ARBA00023002"/>
    </source>
</evidence>
<dbReference type="SUPFAM" id="SSF48264">
    <property type="entry name" value="Cytochrome P450"/>
    <property type="match status" value="1"/>
</dbReference>
<gene>
    <name evidence="13" type="ORF">DM02DRAFT_642654</name>
</gene>
<evidence type="ECO:0000256" key="4">
    <source>
        <dbReference type="ARBA" id="ARBA00022617"/>
    </source>
</evidence>
<dbReference type="GO" id="GO:0016020">
    <property type="term" value="C:membrane"/>
    <property type="evidence" value="ECO:0007669"/>
    <property type="project" value="UniProtKB-SubCell"/>
</dbReference>
<dbReference type="Gene3D" id="1.10.630.10">
    <property type="entry name" value="Cytochrome P450"/>
    <property type="match status" value="1"/>
</dbReference>
<dbReference type="GO" id="GO:0005506">
    <property type="term" value="F:iron ion binding"/>
    <property type="evidence" value="ECO:0007669"/>
    <property type="project" value="InterPro"/>
</dbReference>
<dbReference type="Proteomes" id="UP000244855">
    <property type="component" value="Unassembled WGS sequence"/>
</dbReference>
<dbReference type="OrthoDB" id="1844152at2759"/>
<dbReference type="STRING" id="97972.A0A2V1DPE8"/>
<evidence type="ECO:0000313" key="13">
    <source>
        <dbReference type="EMBL" id="PVI00103.1"/>
    </source>
</evidence>
<evidence type="ECO:0000313" key="14">
    <source>
        <dbReference type="Proteomes" id="UP000244855"/>
    </source>
</evidence>
<dbReference type="PANTHER" id="PTHR46206:SF5">
    <property type="entry name" value="P450, PUTATIVE (EUROFUNG)-RELATED"/>
    <property type="match status" value="1"/>
</dbReference>
<proteinExistence type="inferred from homology"/>
<evidence type="ECO:0000256" key="10">
    <source>
        <dbReference type="ARBA" id="ARBA00023033"/>
    </source>
</evidence>
<dbReference type="GO" id="GO:0004497">
    <property type="term" value="F:monooxygenase activity"/>
    <property type="evidence" value="ECO:0007669"/>
    <property type="project" value="UniProtKB-KW"/>
</dbReference>
<dbReference type="AlphaFoldDB" id="A0A2V1DPE8"/>
<protein>
    <submittedName>
        <fullName evidence="13">Cytochrome P450</fullName>
    </submittedName>
</protein>
<comment type="similarity">
    <text evidence="3">Belongs to the cytochrome P450 family.</text>
</comment>
<keyword evidence="11 12" id="KW-0472">Membrane</keyword>
<organism evidence="13 14">
    <name type="scientific">Periconia macrospinosa</name>
    <dbReference type="NCBI Taxonomy" id="97972"/>
    <lineage>
        <taxon>Eukaryota</taxon>
        <taxon>Fungi</taxon>
        <taxon>Dikarya</taxon>
        <taxon>Ascomycota</taxon>
        <taxon>Pezizomycotina</taxon>
        <taxon>Dothideomycetes</taxon>
        <taxon>Pleosporomycetidae</taxon>
        <taxon>Pleosporales</taxon>
        <taxon>Massarineae</taxon>
        <taxon>Periconiaceae</taxon>
        <taxon>Periconia</taxon>
    </lineage>
</organism>
<evidence type="ECO:0000256" key="3">
    <source>
        <dbReference type="ARBA" id="ARBA00010617"/>
    </source>
</evidence>
<dbReference type="GO" id="GO:0020037">
    <property type="term" value="F:heme binding"/>
    <property type="evidence" value="ECO:0007669"/>
    <property type="project" value="InterPro"/>
</dbReference>
<reference evidence="13 14" key="1">
    <citation type="journal article" date="2018" name="Sci. Rep.">
        <title>Comparative genomics provides insights into the lifestyle and reveals functional heterogeneity of dark septate endophytic fungi.</title>
        <authorList>
            <person name="Knapp D.G."/>
            <person name="Nemeth J.B."/>
            <person name="Barry K."/>
            <person name="Hainaut M."/>
            <person name="Henrissat B."/>
            <person name="Johnson J."/>
            <person name="Kuo A."/>
            <person name="Lim J.H.P."/>
            <person name="Lipzen A."/>
            <person name="Nolan M."/>
            <person name="Ohm R.A."/>
            <person name="Tamas L."/>
            <person name="Grigoriev I.V."/>
            <person name="Spatafora J.W."/>
            <person name="Nagy L.G."/>
            <person name="Kovacs G.M."/>
        </authorList>
    </citation>
    <scope>NUCLEOTIDE SEQUENCE [LARGE SCALE GENOMIC DNA]</scope>
    <source>
        <strain evidence="13 14">DSE2036</strain>
    </source>
</reference>
<evidence type="ECO:0000256" key="1">
    <source>
        <dbReference type="ARBA" id="ARBA00001971"/>
    </source>
</evidence>
<keyword evidence="6" id="KW-0479">Metal-binding</keyword>
<dbReference type="EMBL" id="KZ805379">
    <property type="protein sequence ID" value="PVI00103.1"/>
    <property type="molecule type" value="Genomic_DNA"/>
</dbReference>
<evidence type="ECO:0000256" key="6">
    <source>
        <dbReference type="ARBA" id="ARBA00022723"/>
    </source>
</evidence>
<keyword evidence="4" id="KW-0349">Heme</keyword>
<keyword evidence="7 12" id="KW-1133">Transmembrane helix</keyword>
<evidence type="ECO:0000256" key="9">
    <source>
        <dbReference type="ARBA" id="ARBA00023004"/>
    </source>
</evidence>
<keyword evidence="5 12" id="KW-0812">Transmembrane</keyword>
<keyword evidence="10" id="KW-0503">Monooxygenase</keyword>
<evidence type="ECO:0000256" key="12">
    <source>
        <dbReference type="SAM" id="Phobius"/>
    </source>
</evidence>
<dbReference type="PANTHER" id="PTHR46206">
    <property type="entry name" value="CYTOCHROME P450"/>
    <property type="match status" value="1"/>
</dbReference>
<dbReference type="GO" id="GO:0016705">
    <property type="term" value="F:oxidoreductase activity, acting on paired donors, with incorporation or reduction of molecular oxygen"/>
    <property type="evidence" value="ECO:0007669"/>
    <property type="project" value="InterPro"/>
</dbReference>
<evidence type="ECO:0000256" key="5">
    <source>
        <dbReference type="ARBA" id="ARBA00022692"/>
    </source>
</evidence>